<dbReference type="Pfam" id="PF13749">
    <property type="entry name" value="HATPase_c_4"/>
    <property type="match status" value="1"/>
</dbReference>
<dbReference type="Pfam" id="PF04326">
    <property type="entry name" value="SLFN_AlbA_2"/>
    <property type="match status" value="1"/>
</dbReference>
<dbReference type="PANTHER" id="PTHR30595">
    <property type="entry name" value="GLPR-RELATED TRANSCRIPTIONAL REPRESSOR"/>
    <property type="match status" value="1"/>
</dbReference>
<dbReference type="Proteomes" id="UP000182798">
    <property type="component" value="Unassembled WGS sequence"/>
</dbReference>
<dbReference type="InterPro" id="IPR038475">
    <property type="entry name" value="RecG_C_sf"/>
</dbReference>
<evidence type="ECO:0000313" key="2">
    <source>
        <dbReference type="EMBL" id="OIR24844.1"/>
    </source>
</evidence>
<dbReference type="PANTHER" id="PTHR30595:SF6">
    <property type="entry name" value="SCHLAFEN ALBA-2 DOMAIN-CONTAINING PROTEIN"/>
    <property type="match status" value="1"/>
</dbReference>
<dbReference type="AlphaFoldDB" id="A0A1J5TXA3"/>
<evidence type="ECO:0000313" key="3">
    <source>
        <dbReference type="Proteomes" id="UP000182798"/>
    </source>
</evidence>
<feature type="domain" description="Schlafen AlbA-2" evidence="1">
    <location>
        <begin position="21"/>
        <end position="139"/>
    </location>
</feature>
<proteinExistence type="predicted"/>
<accession>A0A1J5TXA3</accession>
<gene>
    <name evidence="2" type="ORF">BGC33_04635</name>
</gene>
<evidence type="ECO:0000259" key="1">
    <source>
        <dbReference type="Pfam" id="PF04326"/>
    </source>
</evidence>
<dbReference type="Gene3D" id="3.30.565.60">
    <property type="match status" value="1"/>
</dbReference>
<reference evidence="3" key="1">
    <citation type="submission" date="2016-09" db="EMBL/GenBank/DDBJ databases">
        <title>Genome Sequence of Bathymodiolus thermophilus sulfur-oxidizing gill endosymbiont.</title>
        <authorList>
            <person name="Ponnudurai R."/>
            <person name="Kleiner M."/>
            <person name="Sayavedra L."/>
            <person name="Thuermer A."/>
            <person name="Felbeck H."/>
            <person name="Schlueter R."/>
            <person name="Schweder T."/>
            <person name="Markert S."/>
        </authorList>
    </citation>
    <scope>NUCLEOTIDE SEQUENCE [LARGE SCALE GENOMIC DNA]</scope>
    <source>
        <strain evidence="3">BAT/CrabSpa'14</strain>
    </source>
</reference>
<name>A0A1J5TXA3_9GAMM</name>
<dbReference type="EMBL" id="MIQH01000506">
    <property type="protein sequence ID" value="OIR24844.1"/>
    <property type="molecule type" value="Genomic_DNA"/>
</dbReference>
<dbReference type="InterPro" id="IPR038461">
    <property type="entry name" value="Schlafen_AlbA_2_dom_sf"/>
</dbReference>
<dbReference type="InterPro" id="IPR007421">
    <property type="entry name" value="Schlafen_AlbA_2_dom"/>
</dbReference>
<protein>
    <submittedName>
        <fullName evidence="2">Transcriptional regulator</fullName>
    </submittedName>
</protein>
<sequence length="485" mass="54430">MNNSENTRDMVLIDTLLCKVEDECLEFKGNNIDPRIVGKLCSALSNSARIYDKNYAYVLWGVNDDGVIVGTDFNPDLSDNKDILKFKLAQKLKPSLDCDFRVVQHPKGRIVILEIPATTLSPVEFDGTAYVRIGSATPKLSDHSNKMQTLIGKLQVYVWEKEVAKSFLTSLKVLELLNYEVYFKLTDQSLPQSEVEILKYFEAEGIVEKDIGNKWNILNLGALLLAKDLNDFSTSLARKGVRFTVYNGNNKSETITNRLEGAKGYAMALEGLVKYINEILRKSEVIGEVFREVKTSFPQIAIREIVANALIHQDMTITGAGPQVELFNNRLVVSNPGEPLNPVDRMIDLPPRSRNEKLAGIMRRMGLCEEQGSGMDKVIYSVEAAQLPAPQFITSHHSTQIILYSYRPFSDLTTDERMRACYQHAVIKYIVGEGRLKNSSLCVRFGIAKGNESQATKVIKSALSKKLIKIADTESPRSGYWPFWA</sequence>
<dbReference type="Gene3D" id="3.30.950.30">
    <property type="entry name" value="Schlafen, AAA domain"/>
    <property type="match status" value="1"/>
</dbReference>
<dbReference type="RefSeq" id="WP_071564100.1">
    <property type="nucleotide sequence ID" value="NZ_MIQH01000506.1"/>
</dbReference>
<organism evidence="2 3">
    <name type="scientific">Bathymodiolus thermophilus thioautotrophic gill symbiont</name>
    <dbReference type="NCBI Taxonomy" id="2360"/>
    <lineage>
        <taxon>Bacteria</taxon>
        <taxon>Pseudomonadati</taxon>
        <taxon>Pseudomonadota</taxon>
        <taxon>Gammaproteobacteria</taxon>
        <taxon>sulfur-oxidizing symbionts</taxon>
    </lineage>
</organism>
<dbReference type="OrthoDB" id="9805115at2"/>
<comment type="caution">
    <text evidence="2">The sequence shown here is derived from an EMBL/GenBank/DDBJ whole genome shotgun (WGS) entry which is preliminary data.</text>
</comment>